<accession>A0A076PU23</accession>
<gene>
    <name evidence="1" type="ORF">O987_15680</name>
</gene>
<dbReference type="AlphaFoldDB" id="A0A076PU23"/>
<dbReference type="HOGENOM" id="CLU_1988848_0_0_4"/>
<sequence>MLGLTVLALGGEMVNGDAVAIPKWLPRPDSPWATRLSVIEADRLETPPYLEGMARIRRGVELDGEGAPVAYHFRAAHPGDTLYLRGDEAQDLNRWERVPAVTPWGRRRVVHLHAKERTGQSWGNP</sequence>
<name>A0A076PU23_COMTE</name>
<evidence type="ECO:0000313" key="2">
    <source>
        <dbReference type="Proteomes" id="UP000028782"/>
    </source>
</evidence>
<dbReference type="InterPro" id="IPR006429">
    <property type="entry name" value="Phage_lambda_portal"/>
</dbReference>
<reference evidence="1 2" key="1">
    <citation type="journal article" date="2014" name="Genome Announc.">
        <title>Complete Genome Sequence of Polychlorinated Biphenyl Degrader Comamonas testosteroni TK102 (NBRC 109938).</title>
        <authorList>
            <person name="Fukuda K."/>
            <person name="Hosoyama A."/>
            <person name="Tsuchikane K."/>
            <person name="Ohji S."/>
            <person name="Yamazoe A."/>
            <person name="Fujita N."/>
            <person name="Shintani M."/>
            <person name="Kimbara K."/>
        </authorList>
    </citation>
    <scope>NUCLEOTIDE SEQUENCE [LARGE SCALE GENOMIC DNA]</scope>
    <source>
        <strain evidence="1">TK102</strain>
    </source>
</reference>
<organism evidence="1 2">
    <name type="scientific">Comamonas testosteroni TK102</name>
    <dbReference type="NCBI Taxonomy" id="1392005"/>
    <lineage>
        <taxon>Bacteria</taxon>
        <taxon>Pseudomonadati</taxon>
        <taxon>Pseudomonadota</taxon>
        <taxon>Betaproteobacteria</taxon>
        <taxon>Burkholderiales</taxon>
        <taxon>Comamonadaceae</taxon>
        <taxon>Comamonas</taxon>
    </lineage>
</organism>
<dbReference type="EMBL" id="CP006704">
    <property type="protein sequence ID" value="AIJ47250.1"/>
    <property type="molecule type" value="Genomic_DNA"/>
</dbReference>
<proteinExistence type="predicted"/>
<dbReference type="RefSeq" id="WP_235214152.1">
    <property type="nucleotide sequence ID" value="NZ_CP006704.1"/>
</dbReference>
<dbReference type="KEGG" id="ctes:O987_15680"/>
<dbReference type="GO" id="GO:0005198">
    <property type="term" value="F:structural molecule activity"/>
    <property type="evidence" value="ECO:0007669"/>
    <property type="project" value="InterPro"/>
</dbReference>
<dbReference type="Proteomes" id="UP000028782">
    <property type="component" value="Chromosome"/>
</dbReference>
<protein>
    <submittedName>
        <fullName evidence="1">Uncharacterized protein</fullName>
    </submittedName>
</protein>
<dbReference type="Pfam" id="PF05136">
    <property type="entry name" value="Phage_portal_2"/>
    <property type="match status" value="1"/>
</dbReference>
<dbReference type="GO" id="GO:0019068">
    <property type="term" value="P:virion assembly"/>
    <property type="evidence" value="ECO:0007669"/>
    <property type="project" value="InterPro"/>
</dbReference>
<evidence type="ECO:0000313" key="1">
    <source>
        <dbReference type="EMBL" id="AIJ47250.1"/>
    </source>
</evidence>